<comment type="caution">
    <text evidence="2">The sequence shown here is derived from an EMBL/GenBank/DDBJ whole genome shotgun (WGS) entry which is preliminary data.</text>
</comment>
<name>A0AAW0R158_9PEZI</name>
<proteinExistence type="predicted"/>
<evidence type="ECO:0000256" key="1">
    <source>
        <dbReference type="SAM" id="MobiDB-lite"/>
    </source>
</evidence>
<accession>A0AAW0R158</accession>
<dbReference type="Proteomes" id="UP001392437">
    <property type="component" value="Unassembled WGS sequence"/>
</dbReference>
<feature type="region of interest" description="Disordered" evidence="1">
    <location>
        <begin position="1"/>
        <end position="36"/>
    </location>
</feature>
<organism evidence="2 3">
    <name type="scientific">Apiospora kogelbergensis</name>
    <dbReference type="NCBI Taxonomy" id="1337665"/>
    <lineage>
        <taxon>Eukaryota</taxon>
        <taxon>Fungi</taxon>
        <taxon>Dikarya</taxon>
        <taxon>Ascomycota</taxon>
        <taxon>Pezizomycotina</taxon>
        <taxon>Sordariomycetes</taxon>
        <taxon>Xylariomycetidae</taxon>
        <taxon>Amphisphaeriales</taxon>
        <taxon>Apiosporaceae</taxon>
        <taxon>Apiospora</taxon>
    </lineage>
</organism>
<dbReference type="EMBL" id="JAQQWP010000004">
    <property type="protein sequence ID" value="KAK8120939.1"/>
    <property type="molecule type" value="Genomic_DNA"/>
</dbReference>
<gene>
    <name evidence="2" type="ORF">PG999_005059</name>
</gene>
<protein>
    <submittedName>
        <fullName evidence="2">Uncharacterized protein</fullName>
    </submittedName>
</protein>
<feature type="compositionally biased region" description="Low complexity" evidence="1">
    <location>
        <begin position="13"/>
        <end position="33"/>
    </location>
</feature>
<sequence length="337" mass="36641">MAPSRTESDSNFGSSGWQSPQSPSSNSSTSLSSVARGPWADEPWPLFETPGRTHNAVHPAIHIANEAAHTYNAMFRGINSIFLQAPFVTAAQDVTDFLFLTQCLGRWIAQHHNALYSRVYPKYEAVLAQHGALTTPSPGARPGEDSSFLPDLEALIQYAEETRAQPQTYDPAALLGILENLAPGFHAFAFAQIVKAIGMESLCGKSGSPAAERRSVALLNAWRALDTEASTAADRPFVLPMLVRLRDTTFDGGNDWPRLPVLAVHIIADRLSPAHAGAWRFLPCTIWGKPQELPFLTTPQEKEPKGKQKEVAWVSGLASPTTYPSAQSLLSPTPVFM</sequence>
<evidence type="ECO:0000313" key="2">
    <source>
        <dbReference type="EMBL" id="KAK8120939.1"/>
    </source>
</evidence>
<evidence type="ECO:0000313" key="3">
    <source>
        <dbReference type="Proteomes" id="UP001392437"/>
    </source>
</evidence>
<reference evidence="2 3" key="1">
    <citation type="submission" date="2023-01" db="EMBL/GenBank/DDBJ databases">
        <title>Analysis of 21 Apiospora genomes using comparative genomics revels a genus with tremendous synthesis potential of carbohydrate active enzymes and secondary metabolites.</title>
        <authorList>
            <person name="Sorensen T."/>
        </authorList>
    </citation>
    <scope>NUCLEOTIDE SEQUENCE [LARGE SCALE GENOMIC DNA]</scope>
    <source>
        <strain evidence="2 3">CBS 117206</strain>
    </source>
</reference>
<keyword evidence="3" id="KW-1185">Reference proteome</keyword>
<dbReference type="AlphaFoldDB" id="A0AAW0R158"/>